<accession>A0A1Z1FFZ7</accession>
<dbReference type="InterPro" id="IPR015422">
    <property type="entry name" value="PyrdxlP-dep_Trfase_small"/>
</dbReference>
<feature type="domain" description="Aminotransferase class I/classII large" evidence="3">
    <location>
        <begin position="127"/>
        <end position="322"/>
    </location>
</feature>
<keyword evidence="5" id="KW-0808">Transferase</keyword>
<evidence type="ECO:0000313" key="7">
    <source>
        <dbReference type="Proteomes" id="UP000515297"/>
    </source>
</evidence>
<dbReference type="PANTHER" id="PTHR42885">
    <property type="entry name" value="HISTIDINOL-PHOSPHATE AMINOTRANSFERASE-RELATED"/>
    <property type="match status" value="1"/>
</dbReference>
<dbReference type="PANTHER" id="PTHR42885:SF1">
    <property type="entry name" value="THREONINE-PHOSPHATE DECARBOXYLASE"/>
    <property type="match status" value="1"/>
</dbReference>
<geneLocation type="plasmid" evidence="4">
    <name>pCME4A9I</name>
</geneLocation>
<evidence type="ECO:0000256" key="1">
    <source>
        <dbReference type="ARBA" id="ARBA00001933"/>
    </source>
</evidence>
<dbReference type="SUPFAM" id="SSF53383">
    <property type="entry name" value="PLP-dependent transferases"/>
    <property type="match status" value="1"/>
</dbReference>
<keyword evidence="2" id="KW-0663">Pyridoxal phosphate</keyword>
<gene>
    <name evidence="4" type="ORF">A9D14_15270</name>
    <name evidence="5" type="ORF">H4O24_19515</name>
</gene>
<name>A0A1Z1FFZ7_9SPHN</name>
<dbReference type="KEGG" id="cman:A9D14_15270"/>
<dbReference type="Gene3D" id="3.40.640.10">
    <property type="entry name" value="Type I PLP-dependent aspartate aminotransferase-like (Major domain)"/>
    <property type="match status" value="1"/>
</dbReference>
<dbReference type="STRING" id="450378.GCA_001661675_03069"/>
<evidence type="ECO:0000256" key="2">
    <source>
        <dbReference type="ARBA" id="ARBA00022898"/>
    </source>
</evidence>
<dbReference type="Proteomes" id="UP000515297">
    <property type="component" value="Plasmid plas1"/>
</dbReference>
<keyword evidence="4" id="KW-0614">Plasmid</keyword>
<dbReference type="InterPro" id="IPR004839">
    <property type="entry name" value="Aminotransferase_I/II_large"/>
</dbReference>
<geneLocation type="plasmid" evidence="5 7">
    <name>plas1</name>
</geneLocation>
<dbReference type="InterPro" id="IPR015421">
    <property type="entry name" value="PyrdxlP-dep_Trfase_major"/>
</dbReference>
<reference evidence="4 6" key="1">
    <citation type="submission" date="2017-01" db="EMBL/GenBank/DDBJ databases">
        <title>Complete genome sequence of esterase-producing bacterium Croceicoccus marinus E4A9.</title>
        <authorList>
            <person name="Wu Y.-H."/>
            <person name="Cheng H."/>
            <person name="Xu L."/>
            <person name="Huo Y.-Y."/>
            <person name="Wang C.-S."/>
            <person name="Xu X.-W."/>
        </authorList>
    </citation>
    <scope>NUCLEOTIDE SEQUENCE [LARGE SCALE GENOMIC DNA]</scope>
    <source>
        <strain evidence="4 6">E4A9</strain>
        <plasmid evidence="4">pCME4A9I</plasmid>
        <plasmid evidence="6">Plasmid pcme4a9i</plasmid>
    </source>
</reference>
<dbReference type="GO" id="GO:0008483">
    <property type="term" value="F:transaminase activity"/>
    <property type="evidence" value="ECO:0007669"/>
    <property type="project" value="UniProtKB-KW"/>
</dbReference>
<dbReference type="Proteomes" id="UP000195807">
    <property type="component" value="Plasmid pCME4A9I"/>
</dbReference>
<protein>
    <submittedName>
        <fullName evidence="5">Pyridoxal phosphate-dependent class II aminotransferase</fullName>
    </submittedName>
    <submittedName>
        <fullName evidence="4">Threonine-phosphate decarboxylase</fullName>
    </submittedName>
</protein>
<keyword evidence="6" id="KW-1185">Reference proteome</keyword>
<reference evidence="5 7" key="2">
    <citation type="submission" date="2020-08" db="EMBL/GenBank/DDBJ databases">
        <authorList>
            <person name="Liu G."/>
            <person name="Sun C."/>
        </authorList>
    </citation>
    <scope>NUCLEOTIDE SEQUENCE [LARGE SCALE GENOMIC DNA]</scope>
    <source>
        <strain evidence="5 7">OT19</strain>
        <plasmid evidence="5 7">plas1</plasmid>
    </source>
</reference>
<dbReference type="AlphaFoldDB" id="A0A1Z1FFZ7"/>
<sequence>MGDPVVTGAFHWHGGRLDEARARFGSGSDWLDLSTGINPYPWPGAARLRFDWQALPAPSALRALEEAAAAHFGVEPALCCAVPGSEIGLRLLGRLIDLPGRFMPPCYRTHGAIFANSRPAAADPAGERAALVIANPNNPDGRILPVPILRQWLAQQEAAGGWLVVDEAFADPLPRAGMAGDVAEGRRLVVMRSFGKFFGLAGVRLGFAIAPPELIAALRGLLGDWPLSAAAIEVGTRAYRDRHWIAATRAALPRRAAALDAVLQRNGFAPMGGSPLFRLIDSGRAVALFGRLARCRILTRPFADNASWLRIGLPPDDAALERFDKALADG</sequence>
<keyword evidence="5" id="KW-0032">Aminotransferase</keyword>
<dbReference type="OrthoDB" id="9799304at2"/>
<evidence type="ECO:0000313" key="6">
    <source>
        <dbReference type="Proteomes" id="UP000195807"/>
    </source>
</evidence>
<dbReference type="Gene3D" id="3.90.1150.10">
    <property type="entry name" value="Aspartate Aminotransferase, domain 1"/>
    <property type="match status" value="1"/>
</dbReference>
<organism evidence="4 6">
    <name type="scientific">Croceicoccus marinus</name>
    <dbReference type="NCBI Taxonomy" id="450378"/>
    <lineage>
        <taxon>Bacteria</taxon>
        <taxon>Pseudomonadati</taxon>
        <taxon>Pseudomonadota</taxon>
        <taxon>Alphaproteobacteria</taxon>
        <taxon>Sphingomonadales</taxon>
        <taxon>Erythrobacteraceae</taxon>
        <taxon>Croceicoccus</taxon>
    </lineage>
</organism>
<dbReference type="Pfam" id="PF00155">
    <property type="entry name" value="Aminotran_1_2"/>
    <property type="match status" value="1"/>
</dbReference>
<evidence type="ECO:0000259" key="3">
    <source>
        <dbReference type="Pfam" id="PF00155"/>
    </source>
</evidence>
<geneLocation type="plasmid" evidence="6">
    <name>pcme4a9i</name>
</geneLocation>
<evidence type="ECO:0000313" key="4">
    <source>
        <dbReference type="EMBL" id="ARU17729.1"/>
    </source>
</evidence>
<proteinExistence type="predicted"/>
<dbReference type="RefSeq" id="WP_066849821.1">
    <property type="nucleotide sequence ID" value="NZ_CP019603.1"/>
</dbReference>
<comment type="cofactor">
    <cofactor evidence="1">
        <name>pyridoxal 5'-phosphate</name>
        <dbReference type="ChEBI" id="CHEBI:597326"/>
    </cofactor>
</comment>
<evidence type="ECO:0000313" key="5">
    <source>
        <dbReference type="EMBL" id="QNE07195.1"/>
    </source>
</evidence>
<dbReference type="EMBL" id="CP019603">
    <property type="protein sequence ID" value="ARU17729.1"/>
    <property type="molecule type" value="Genomic_DNA"/>
</dbReference>
<dbReference type="GO" id="GO:0030170">
    <property type="term" value="F:pyridoxal phosphate binding"/>
    <property type="evidence" value="ECO:0007669"/>
    <property type="project" value="InterPro"/>
</dbReference>
<dbReference type="EMBL" id="CP060053">
    <property type="protein sequence ID" value="QNE07195.1"/>
    <property type="molecule type" value="Genomic_DNA"/>
</dbReference>
<dbReference type="InterPro" id="IPR015424">
    <property type="entry name" value="PyrdxlP-dep_Trfase"/>
</dbReference>